<name>A0AAV4RXW7_CAEEX</name>
<comment type="caution">
    <text evidence="2">The sequence shown here is derived from an EMBL/GenBank/DDBJ whole genome shotgun (WGS) entry which is preliminary data.</text>
</comment>
<gene>
    <name evidence="2" type="primary">AVEN_44529_1</name>
    <name evidence="2" type="ORF">CEXT_501181</name>
</gene>
<organism evidence="2 3">
    <name type="scientific">Caerostris extrusa</name>
    <name type="common">Bark spider</name>
    <name type="synonym">Caerostris bankana</name>
    <dbReference type="NCBI Taxonomy" id="172846"/>
    <lineage>
        <taxon>Eukaryota</taxon>
        <taxon>Metazoa</taxon>
        <taxon>Ecdysozoa</taxon>
        <taxon>Arthropoda</taxon>
        <taxon>Chelicerata</taxon>
        <taxon>Arachnida</taxon>
        <taxon>Araneae</taxon>
        <taxon>Araneomorphae</taxon>
        <taxon>Entelegynae</taxon>
        <taxon>Araneoidea</taxon>
        <taxon>Araneidae</taxon>
        <taxon>Caerostris</taxon>
    </lineage>
</organism>
<feature type="signal peptide" evidence="1">
    <location>
        <begin position="1"/>
        <end position="20"/>
    </location>
</feature>
<dbReference type="EMBL" id="BPLR01008570">
    <property type="protein sequence ID" value="GIY25726.1"/>
    <property type="molecule type" value="Genomic_DNA"/>
</dbReference>
<evidence type="ECO:0000313" key="2">
    <source>
        <dbReference type="EMBL" id="GIY25726.1"/>
    </source>
</evidence>
<feature type="chain" id="PRO_5043360505" evidence="1">
    <location>
        <begin position="21"/>
        <end position="115"/>
    </location>
</feature>
<sequence>MVIFLAMFFNHLCMTLEVLAKNIHLCLNSPHFQSSLNFFPEHKDPFPNFHEGLFPTLPPEVKRHWQPLQPPSVPSPPQRPSVDEKFEGPLKNYDVVLGHTRYPKIFRFNEEKSQH</sequence>
<accession>A0AAV4RXW7</accession>
<keyword evidence="1" id="KW-0732">Signal</keyword>
<proteinExistence type="predicted"/>
<keyword evidence="3" id="KW-1185">Reference proteome</keyword>
<evidence type="ECO:0000256" key="1">
    <source>
        <dbReference type="SAM" id="SignalP"/>
    </source>
</evidence>
<evidence type="ECO:0000313" key="3">
    <source>
        <dbReference type="Proteomes" id="UP001054945"/>
    </source>
</evidence>
<reference evidence="2 3" key="1">
    <citation type="submission" date="2021-06" db="EMBL/GenBank/DDBJ databases">
        <title>Caerostris extrusa draft genome.</title>
        <authorList>
            <person name="Kono N."/>
            <person name="Arakawa K."/>
        </authorList>
    </citation>
    <scope>NUCLEOTIDE SEQUENCE [LARGE SCALE GENOMIC DNA]</scope>
</reference>
<dbReference type="AlphaFoldDB" id="A0AAV4RXW7"/>
<dbReference type="Proteomes" id="UP001054945">
    <property type="component" value="Unassembled WGS sequence"/>
</dbReference>
<protein>
    <submittedName>
        <fullName evidence="2">Uncharacterized protein</fullName>
    </submittedName>
</protein>